<proteinExistence type="predicted"/>
<feature type="coiled-coil region" evidence="1">
    <location>
        <begin position="604"/>
        <end position="633"/>
    </location>
</feature>
<evidence type="ECO:0000259" key="2">
    <source>
        <dbReference type="Pfam" id="PF07727"/>
    </source>
</evidence>
<feature type="domain" description="Reverse transcriptase Ty1/copia-type" evidence="2">
    <location>
        <begin position="25"/>
        <end position="102"/>
    </location>
</feature>
<reference evidence="3" key="1">
    <citation type="journal article" date="2019" name="Sci. Rep.">
        <title>Draft genome of Tanacetum cinerariifolium, the natural source of mosquito coil.</title>
        <authorList>
            <person name="Yamashiro T."/>
            <person name="Shiraishi A."/>
            <person name="Satake H."/>
            <person name="Nakayama K."/>
        </authorList>
    </citation>
    <scope>NUCLEOTIDE SEQUENCE</scope>
</reference>
<organism evidence="3">
    <name type="scientific">Tanacetum cinerariifolium</name>
    <name type="common">Dalmatian daisy</name>
    <name type="synonym">Chrysanthemum cinerariifolium</name>
    <dbReference type="NCBI Taxonomy" id="118510"/>
    <lineage>
        <taxon>Eukaryota</taxon>
        <taxon>Viridiplantae</taxon>
        <taxon>Streptophyta</taxon>
        <taxon>Embryophyta</taxon>
        <taxon>Tracheophyta</taxon>
        <taxon>Spermatophyta</taxon>
        <taxon>Magnoliopsida</taxon>
        <taxon>eudicotyledons</taxon>
        <taxon>Gunneridae</taxon>
        <taxon>Pentapetalae</taxon>
        <taxon>asterids</taxon>
        <taxon>campanulids</taxon>
        <taxon>Asterales</taxon>
        <taxon>Asteraceae</taxon>
        <taxon>Asteroideae</taxon>
        <taxon>Anthemideae</taxon>
        <taxon>Anthemidinae</taxon>
        <taxon>Tanacetum</taxon>
    </lineage>
</organism>
<protein>
    <recommendedName>
        <fullName evidence="2">Reverse transcriptase Ty1/copia-type domain-containing protein</fullName>
    </recommendedName>
</protein>
<comment type="caution">
    <text evidence="3">The sequence shown here is derived from an EMBL/GenBank/DDBJ whole genome shotgun (WGS) entry which is preliminary data.</text>
</comment>
<sequence length="934" mass="106660">MVKGFSFHEEEMICLFGKVRESSDEKMDVKSTFLYERIDEEVYVTQPKGYVDPQHLKKVYKVVKALYGLHQALRAWYATLSTFLLKHGYRKGTIDKTLFLRRTIEISSWYKFMWMTSSLDLQRRHGLQVQQKHDDIFINQDKYVQEILNKFNLRSVRTAIIPYEAPKPKSKNESDSPVNVYLYRSMIGSLMYLIASRPDIMFAERKSTTGRCQFLGRRLISWKCKKQTIMATSSTEAEYVAAANCCGQFSSMATLRVPELGPPAIQATIDKTPYTITEDLVWSRLQLADDGGIDNLPIAEIYSGMDNLGYVTEGNLTFFKNKFSPQWSFLVHTLLYCLSPKSGSWDQFGSPFAVALICLSYGRCFNWSNYIFKGMVSNIGNAKKFLMYPRFLQTILGIETRITRQYKVLVFSSKIFANMRLNFEGHPMPLLPAMLFQAQVDEGVEKMHLWEILFISLHQGPLKLPLQKVHSLETELKDHKKLFKDVVGKLVKKVKAMEVKLKKRKMVVSDSDQEDGDNQDVDLDALHALANATVTIDSNIPSGGTLQIPTAIPSVSTASPPGVSTIPFGALNVPLDKGKSLMVKEDIPVRGRTFKQMQKDILGEQAAKRLHDKEQANLDRQRAELLRQRQEEVLDSAMYYNEANWLNIMAQVEANASLSKTLLGDDVSEDNFPARMATLIRKKKQALAEKLAKERQNRPMTQAQQRAYIRQYVKNQSSAIYTTGWSMAYVKSFTDDQLKEEFKKICRVQSNSQIQAFSRTLKRSGQVRSCVRRTFLQKVVVNEDSDDEVSPVWSALVGWEVIPTPLGDINALYHIDGSTKHFTTLRKILRDLQVLFDSQAGGKGSCVWQHQHLWEIRSWRLYTLSNIYVLETISGEVLYMFTDVSYPLSVKLMERMLTHKLEIDSDVMGNDMTTAEQLIQFIKNQLAATQASSV</sequence>
<accession>A0A6L2LDS6</accession>
<dbReference type="PANTHER" id="PTHR11439">
    <property type="entry name" value="GAG-POL-RELATED RETROTRANSPOSON"/>
    <property type="match status" value="1"/>
</dbReference>
<dbReference type="InterPro" id="IPR013103">
    <property type="entry name" value="RVT_2"/>
</dbReference>
<evidence type="ECO:0000313" key="3">
    <source>
        <dbReference type="EMBL" id="GEU59340.1"/>
    </source>
</evidence>
<dbReference type="PANTHER" id="PTHR11439:SF509">
    <property type="entry name" value="RNA-DIRECTED DNA POLYMERASE"/>
    <property type="match status" value="1"/>
</dbReference>
<dbReference type="CDD" id="cd09272">
    <property type="entry name" value="RNase_HI_RT_Ty1"/>
    <property type="match status" value="1"/>
</dbReference>
<keyword evidence="1" id="KW-0175">Coiled coil</keyword>
<dbReference type="AlphaFoldDB" id="A0A6L2LDS6"/>
<dbReference type="Pfam" id="PF07727">
    <property type="entry name" value="RVT_2"/>
    <property type="match status" value="1"/>
</dbReference>
<gene>
    <name evidence="3" type="ORF">Tci_031318</name>
</gene>
<name>A0A6L2LDS6_TANCI</name>
<dbReference type="EMBL" id="BKCJ010004154">
    <property type="protein sequence ID" value="GEU59340.1"/>
    <property type="molecule type" value="Genomic_DNA"/>
</dbReference>
<evidence type="ECO:0000256" key="1">
    <source>
        <dbReference type="SAM" id="Coils"/>
    </source>
</evidence>